<feature type="active site" evidence="10">
    <location>
        <position position="249"/>
    </location>
</feature>
<feature type="binding site" evidence="10">
    <location>
        <position position="253"/>
    </location>
    <ligand>
        <name>substrate</name>
    </ligand>
</feature>
<dbReference type="FunFam" id="3.20.20.140:FF:000006">
    <property type="entry name" value="Dihydroorotase"/>
    <property type="match status" value="1"/>
</dbReference>
<dbReference type="PANTHER" id="PTHR43137">
    <property type="entry name" value="DIHYDROOROTASE"/>
    <property type="match status" value="1"/>
</dbReference>
<dbReference type="InterPro" id="IPR006680">
    <property type="entry name" value="Amidohydro-rel"/>
</dbReference>
<dbReference type="HAMAP" id="MF_00219">
    <property type="entry name" value="PyrC_classII"/>
    <property type="match status" value="1"/>
</dbReference>
<dbReference type="OrthoDB" id="9808095at2"/>
<evidence type="ECO:0000259" key="11">
    <source>
        <dbReference type="Pfam" id="PF04909"/>
    </source>
</evidence>
<feature type="binding site" evidence="10">
    <location>
        <position position="221"/>
    </location>
    <ligand>
        <name>substrate</name>
    </ligand>
</feature>
<feature type="modified residue" description="N6-carboxylysine" evidence="10">
    <location>
        <position position="101"/>
    </location>
</feature>
<dbReference type="Gene3D" id="3.20.20.140">
    <property type="entry name" value="Metal-dependent hydrolases"/>
    <property type="match status" value="1"/>
</dbReference>
<feature type="binding site" evidence="10">
    <location>
        <position position="17"/>
    </location>
    <ligand>
        <name>Zn(2+)</name>
        <dbReference type="ChEBI" id="CHEBI:29105"/>
        <label>1</label>
    </ligand>
</feature>
<dbReference type="GO" id="GO:0044205">
    <property type="term" value="P:'de novo' UMP biosynthetic process"/>
    <property type="evidence" value="ECO:0007669"/>
    <property type="project" value="UniProtKB-UniRule"/>
</dbReference>
<dbReference type="SUPFAM" id="SSF51556">
    <property type="entry name" value="Metallo-dependent hydrolases"/>
    <property type="match status" value="1"/>
</dbReference>
<evidence type="ECO:0000256" key="5">
    <source>
        <dbReference type="ARBA" id="ARBA00022723"/>
    </source>
</evidence>
<feature type="binding site" description="via carbamate group" evidence="10">
    <location>
        <position position="101"/>
    </location>
    <ligand>
        <name>Zn(2+)</name>
        <dbReference type="ChEBI" id="CHEBI:29105"/>
        <label>2</label>
    </ligand>
</feature>
<feature type="binding site" evidence="10">
    <location>
        <position position="15"/>
    </location>
    <ligand>
        <name>Zn(2+)</name>
        <dbReference type="ChEBI" id="CHEBI:29105"/>
        <label>1</label>
    </ligand>
</feature>
<dbReference type="PANTHER" id="PTHR43137:SF1">
    <property type="entry name" value="DIHYDROOROTASE"/>
    <property type="match status" value="1"/>
</dbReference>
<gene>
    <name evidence="10" type="primary">pyrC</name>
    <name evidence="12" type="ORF">CWE15_05285</name>
</gene>
<evidence type="ECO:0000256" key="9">
    <source>
        <dbReference type="ARBA" id="ARBA00048492"/>
    </source>
</evidence>
<dbReference type="PIRSF" id="PIRSF001237">
    <property type="entry name" value="DHOdimr"/>
    <property type="match status" value="1"/>
</dbReference>
<dbReference type="GO" id="GO:0005829">
    <property type="term" value="C:cytosol"/>
    <property type="evidence" value="ECO:0007669"/>
    <property type="project" value="TreeGrafter"/>
</dbReference>
<evidence type="ECO:0000313" key="12">
    <source>
        <dbReference type="EMBL" id="RUO42817.1"/>
    </source>
</evidence>
<evidence type="ECO:0000256" key="8">
    <source>
        <dbReference type="ARBA" id="ARBA00022975"/>
    </source>
</evidence>
<dbReference type="RefSeq" id="WP_126757033.1">
    <property type="nucleotide sequence ID" value="NZ_PIPQ01000002.1"/>
</dbReference>
<evidence type="ECO:0000256" key="4">
    <source>
        <dbReference type="ARBA" id="ARBA00012860"/>
    </source>
</evidence>
<feature type="binding site" evidence="10">
    <location>
        <position position="265"/>
    </location>
    <ligand>
        <name>substrate</name>
    </ligand>
</feature>
<feature type="binding site" evidence="10">
    <location>
        <position position="176"/>
    </location>
    <ligand>
        <name>Zn(2+)</name>
        <dbReference type="ChEBI" id="CHEBI:29105"/>
        <label>2</label>
    </ligand>
</feature>
<dbReference type="InterPro" id="IPR032466">
    <property type="entry name" value="Metal_Hydrolase"/>
</dbReference>
<organism evidence="12 13">
    <name type="scientific">Aliidiomarina taiwanensis</name>
    <dbReference type="NCBI Taxonomy" id="946228"/>
    <lineage>
        <taxon>Bacteria</taxon>
        <taxon>Pseudomonadati</taxon>
        <taxon>Pseudomonadota</taxon>
        <taxon>Gammaproteobacteria</taxon>
        <taxon>Alteromonadales</taxon>
        <taxon>Idiomarinaceae</taxon>
        <taxon>Aliidiomarina</taxon>
    </lineage>
</organism>
<feature type="binding site" description="via carbamate group" evidence="10">
    <location>
        <position position="101"/>
    </location>
    <ligand>
        <name>Zn(2+)</name>
        <dbReference type="ChEBI" id="CHEBI:29105"/>
        <label>1</label>
    </ligand>
</feature>
<name>A0A432X7Q4_9GAMM</name>
<comment type="catalytic activity">
    <reaction evidence="9 10">
        <text>(S)-dihydroorotate + H2O = N-carbamoyl-L-aspartate + H(+)</text>
        <dbReference type="Rhea" id="RHEA:24296"/>
        <dbReference type="ChEBI" id="CHEBI:15377"/>
        <dbReference type="ChEBI" id="CHEBI:15378"/>
        <dbReference type="ChEBI" id="CHEBI:30864"/>
        <dbReference type="ChEBI" id="CHEBI:32814"/>
        <dbReference type="EC" id="3.5.2.3"/>
    </reaction>
</comment>
<dbReference type="CDD" id="cd01294">
    <property type="entry name" value="DHOase"/>
    <property type="match status" value="1"/>
</dbReference>
<dbReference type="GO" id="GO:0008270">
    <property type="term" value="F:zinc ion binding"/>
    <property type="evidence" value="ECO:0007669"/>
    <property type="project" value="UniProtKB-UniRule"/>
</dbReference>
<sequence>MPAQHMTLLRPDDWHLHVRDGDVLTDIVPETSKAFHRAVIMPNLVPPVTQVEAAASYRERIMQAVPAEHSFQPMMALYLTQTTTAEQIREAAKTPFVIGFKLYPAGATTNSAAGVTDVTSMAEVFETMAELGVPLLVHGEVTEPEVDIFDREKVFIDRYLVDIVDQHPGLKVVLEHITTADAAQFVTEARAGVAATITPQHLLMNRNDLLVGGVRPHNFCLPVLKRRTHQEALQTAAISGNSRFFLGTDSAPHAQANKENACGCAGCYSAPAAIELYAEFFTRMNALDKLENFASRFGAEFYGLPVNTNTITLAREEWRVPEQVVVAGQTFVPYWAGELLQWKLSV</sequence>
<evidence type="ECO:0000313" key="13">
    <source>
        <dbReference type="Proteomes" id="UP000286976"/>
    </source>
</evidence>
<feature type="domain" description="Amidohydrolase-related" evidence="11">
    <location>
        <begin position="80"/>
        <end position="196"/>
    </location>
</feature>
<comment type="pathway">
    <text evidence="2 10">Pyrimidine metabolism; UMP biosynthesis via de novo pathway; (S)-dihydroorotate from bicarbonate: step 3/3.</text>
</comment>
<feature type="binding site" evidence="10">
    <location>
        <begin position="17"/>
        <end position="19"/>
    </location>
    <ligand>
        <name>substrate</name>
    </ligand>
</feature>
<dbReference type="UniPathway" id="UPA00070">
    <property type="reaction ID" value="UER00117"/>
</dbReference>
<feature type="binding site" evidence="10">
    <location>
        <position position="43"/>
    </location>
    <ligand>
        <name>substrate</name>
    </ligand>
</feature>
<comment type="subunit">
    <text evidence="10">Homodimer.</text>
</comment>
<dbReference type="InterPro" id="IPR004721">
    <property type="entry name" value="DHOdimr"/>
</dbReference>
<dbReference type="Pfam" id="PF04909">
    <property type="entry name" value="Amidohydro_2"/>
    <property type="match status" value="1"/>
</dbReference>
<dbReference type="PROSITE" id="PS00482">
    <property type="entry name" value="DIHYDROOROTASE_1"/>
    <property type="match status" value="1"/>
</dbReference>
<keyword evidence="8 10" id="KW-0665">Pyrimidine biosynthesis</keyword>
<dbReference type="GO" id="GO:0006207">
    <property type="term" value="P:'de novo' pyrimidine nucleobase biosynthetic process"/>
    <property type="evidence" value="ECO:0007669"/>
    <property type="project" value="TreeGrafter"/>
</dbReference>
<keyword evidence="13" id="KW-1185">Reference proteome</keyword>
<protein>
    <recommendedName>
        <fullName evidence="4 10">Dihydroorotase</fullName>
        <shortName evidence="10">DHOase</shortName>
        <ecNumber evidence="4 10">3.5.2.3</ecNumber>
    </recommendedName>
</protein>
<feature type="binding site" evidence="10">
    <location>
        <position position="138"/>
    </location>
    <ligand>
        <name>substrate</name>
    </ligand>
</feature>
<comment type="function">
    <text evidence="1 10">Catalyzes the reversible cyclization of carbamoyl aspartate to dihydroorotate.</text>
</comment>
<feature type="binding site" evidence="10">
    <location>
        <position position="249"/>
    </location>
    <ligand>
        <name>Zn(2+)</name>
        <dbReference type="ChEBI" id="CHEBI:29105"/>
        <label>1</label>
    </ligand>
</feature>
<evidence type="ECO:0000256" key="2">
    <source>
        <dbReference type="ARBA" id="ARBA00004880"/>
    </source>
</evidence>
<dbReference type="EC" id="3.5.2.3" evidence="4 10"/>
<dbReference type="EMBL" id="PIPQ01000002">
    <property type="protein sequence ID" value="RUO42817.1"/>
    <property type="molecule type" value="Genomic_DNA"/>
</dbReference>
<comment type="cofactor">
    <cofactor evidence="10">
        <name>Zn(2+)</name>
        <dbReference type="ChEBI" id="CHEBI:29105"/>
    </cofactor>
    <text evidence="10">Binds 2 Zn(2+) ions per subunit.</text>
</comment>
<feature type="binding site" evidence="10">
    <location>
        <position position="138"/>
    </location>
    <ligand>
        <name>Zn(2+)</name>
        <dbReference type="ChEBI" id="CHEBI:29105"/>
        <label>2</label>
    </ligand>
</feature>
<evidence type="ECO:0000256" key="3">
    <source>
        <dbReference type="ARBA" id="ARBA00005631"/>
    </source>
</evidence>
<reference evidence="12 13" key="1">
    <citation type="journal article" date="2011" name="Front. Microbiol.">
        <title>Genomic signatures of strain selection and enhancement in Bacillus atrophaeus var. globigii, a historical biowarfare simulant.</title>
        <authorList>
            <person name="Gibbons H.S."/>
            <person name="Broomall S.M."/>
            <person name="McNew L.A."/>
            <person name="Daligault H."/>
            <person name="Chapman C."/>
            <person name="Bruce D."/>
            <person name="Karavis M."/>
            <person name="Krepps M."/>
            <person name="McGregor P.A."/>
            <person name="Hong C."/>
            <person name="Park K.H."/>
            <person name="Akmal A."/>
            <person name="Feldman A."/>
            <person name="Lin J.S."/>
            <person name="Chang W.E."/>
            <person name="Higgs B.W."/>
            <person name="Demirev P."/>
            <person name="Lindquist J."/>
            <person name="Liem A."/>
            <person name="Fochler E."/>
            <person name="Read T.D."/>
            <person name="Tapia R."/>
            <person name="Johnson S."/>
            <person name="Bishop-Lilly K.A."/>
            <person name="Detter C."/>
            <person name="Han C."/>
            <person name="Sozhamannan S."/>
            <person name="Rosenzweig C.N."/>
            <person name="Skowronski E.W."/>
        </authorList>
    </citation>
    <scope>NUCLEOTIDE SEQUENCE [LARGE SCALE GENOMIC DNA]</scope>
    <source>
        <strain evidence="12 13">AIT1</strain>
    </source>
</reference>
<dbReference type="GO" id="GO:0004151">
    <property type="term" value="F:dihydroorotase activity"/>
    <property type="evidence" value="ECO:0007669"/>
    <property type="project" value="UniProtKB-UniRule"/>
</dbReference>
<dbReference type="InterPro" id="IPR002195">
    <property type="entry name" value="Dihydroorotase_CS"/>
</dbReference>
<evidence type="ECO:0000256" key="1">
    <source>
        <dbReference type="ARBA" id="ARBA00002368"/>
    </source>
</evidence>
<dbReference type="Proteomes" id="UP000286976">
    <property type="component" value="Unassembled WGS sequence"/>
</dbReference>
<evidence type="ECO:0000256" key="7">
    <source>
        <dbReference type="ARBA" id="ARBA00022833"/>
    </source>
</evidence>
<evidence type="ECO:0000256" key="6">
    <source>
        <dbReference type="ARBA" id="ARBA00022801"/>
    </source>
</evidence>
<dbReference type="NCBIfam" id="TIGR00856">
    <property type="entry name" value="pyrC_dimer"/>
    <property type="match status" value="1"/>
</dbReference>
<dbReference type="PROSITE" id="PS00483">
    <property type="entry name" value="DIHYDROOROTASE_2"/>
    <property type="match status" value="1"/>
</dbReference>
<evidence type="ECO:0000256" key="10">
    <source>
        <dbReference type="HAMAP-Rule" id="MF_00219"/>
    </source>
</evidence>
<comment type="caution">
    <text evidence="12">The sequence shown here is derived from an EMBL/GenBank/DDBJ whole genome shotgun (WGS) entry which is preliminary data.</text>
</comment>
<comment type="similarity">
    <text evidence="3 10">Belongs to the metallo-dependent hydrolases superfamily. DHOase family. Class II DHOase subfamily.</text>
</comment>
<keyword evidence="7 10" id="KW-0862">Zinc</keyword>
<keyword evidence="6 10" id="KW-0378">Hydrolase</keyword>
<accession>A0A432X7Q4</accession>
<dbReference type="AlphaFoldDB" id="A0A432X7Q4"/>
<proteinExistence type="inferred from homology"/>
<keyword evidence="5 10" id="KW-0479">Metal-binding</keyword>